<dbReference type="PANTHER" id="PTHR31739">
    <property type="entry name" value="ENT-COPALYL DIPHOSPHATE SYNTHASE, CHLOROPLASTIC"/>
    <property type="match status" value="1"/>
</dbReference>
<dbReference type="GO" id="GO:0016102">
    <property type="term" value="P:diterpenoid biosynthetic process"/>
    <property type="evidence" value="ECO:0007669"/>
    <property type="project" value="TreeGrafter"/>
</dbReference>
<evidence type="ECO:0000256" key="2">
    <source>
        <dbReference type="ARBA" id="ARBA00006333"/>
    </source>
</evidence>
<evidence type="ECO:0000256" key="4">
    <source>
        <dbReference type="ARBA" id="ARBA00022842"/>
    </source>
</evidence>
<dbReference type="HOGENOM" id="CLU_005861_0_0_1"/>
<evidence type="ECO:0000256" key="3">
    <source>
        <dbReference type="ARBA" id="ARBA00022723"/>
    </source>
</evidence>
<dbReference type="OrthoDB" id="3522442at2759"/>
<dbReference type="Gene3D" id="1.50.10.20">
    <property type="match status" value="1"/>
</dbReference>
<comment type="similarity">
    <text evidence="2">Belongs to the terpene synthase family.</text>
</comment>
<feature type="compositionally biased region" description="Polar residues" evidence="7">
    <location>
        <begin position="697"/>
        <end position="712"/>
    </location>
</feature>
<reference evidence="9" key="1">
    <citation type="journal article" date="2011" name="PLoS Genet.">
        <title>Genomic analysis of the necrotrophic fungal pathogens Sclerotinia sclerotiorum and Botrytis cinerea.</title>
        <authorList>
            <person name="Amselem J."/>
            <person name="Cuomo C.A."/>
            <person name="van Kan J.A."/>
            <person name="Viaud M."/>
            <person name="Benito E.P."/>
            <person name="Couloux A."/>
            <person name="Coutinho P.M."/>
            <person name="de Vries R.P."/>
            <person name="Dyer P.S."/>
            <person name="Fillinger S."/>
            <person name="Fournier E."/>
            <person name="Gout L."/>
            <person name="Hahn M."/>
            <person name="Kohn L."/>
            <person name="Lapalu N."/>
            <person name="Plummer K.M."/>
            <person name="Pradier J.M."/>
            <person name="Quevillon E."/>
            <person name="Sharon A."/>
            <person name="Simon A."/>
            <person name="ten Have A."/>
            <person name="Tudzynski B."/>
            <person name="Tudzynski P."/>
            <person name="Wincker P."/>
            <person name="Andrew M."/>
            <person name="Anthouard V."/>
            <person name="Beever R.E."/>
            <person name="Beffa R."/>
            <person name="Benoit I."/>
            <person name="Bouzid O."/>
            <person name="Brault B."/>
            <person name="Chen Z."/>
            <person name="Choquer M."/>
            <person name="Collemare J."/>
            <person name="Cotton P."/>
            <person name="Danchin E.G."/>
            <person name="Da Silva C."/>
            <person name="Gautier A."/>
            <person name="Giraud C."/>
            <person name="Giraud T."/>
            <person name="Gonzalez C."/>
            <person name="Grossetete S."/>
            <person name="Guldener U."/>
            <person name="Henrissat B."/>
            <person name="Howlett B.J."/>
            <person name="Kodira C."/>
            <person name="Kretschmer M."/>
            <person name="Lappartient A."/>
            <person name="Leroch M."/>
            <person name="Levis C."/>
            <person name="Mauceli E."/>
            <person name="Neuveglise C."/>
            <person name="Oeser B."/>
            <person name="Pearson M."/>
            <person name="Poulain J."/>
            <person name="Poussereau N."/>
            <person name="Quesneville H."/>
            <person name="Rascle C."/>
            <person name="Schumacher J."/>
            <person name="Segurens B."/>
            <person name="Sexton A."/>
            <person name="Silva E."/>
            <person name="Sirven C."/>
            <person name="Soanes D.M."/>
            <person name="Talbot N.J."/>
            <person name="Templeton M."/>
            <person name="Yandava C."/>
            <person name="Yarden O."/>
            <person name="Zeng Q."/>
            <person name="Rollins J.A."/>
            <person name="Lebrun M.H."/>
            <person name="Dickman M."/>
        </authorList>
    </citation>
    <scope>NUCLEOTIDE SEQUENCE [LARGE SCALE GENOMIC DNA]</scope>
    <source>
        <strain evidence="9">T4</strain>
    </source>
</reference>
<accession>G2XY87</accession>
<dbReference type="GO" id="GO:0000287">
    <property type="term" value="F:magnesium ion binding"/>
    <property type="evidence" value="ECO:0007669"/>
    <property type="project" value="TreeGrafter"/>
</dbReference>
<feature type="region of interest" description="Disordered" evidence="7">
    <location>
        <begin position="694"/>
        <end position="730"/>
    </location>
</feature>
<proteinExistence type="inferred from homology"/>
<keyword evidence="4" id="KW-0460">Magnesium</keyword>
<dbReference type="Gene3D" id="1.50.10.160">
    <property type="match status" value="1"/>
</dbReference>
<keyword evidence="6" id="KW-0456">Lyase</keyword>
<organism evidence="8 9">
    <name type="scientific">Botryotinia fuckeliana (strain T4)</name>
    <name type="common">Noble rot fungus</name>
    <name type="synonym">Botrytis cinerea</name>
    <dbReference type="NCBI Taxonomy" id="999810"/>
    <lineage>
        <taxon>Eukaryota</taxon>
        <taxon>Fungi</taxon>
        <taxon>Dikarya</taxon>
        <taxon>Ascomycota</taxon>
        <taxon>Pezizomycotina</taxon>
        <taxon>Leotiomycetes</taxon>
        <taxon>Helotiales</taxon>
        <taxon>Sclerotiniaceae</taxon>
        <taxon>Botrytis</taxon>
    </lineage>
</organism>
<dbReference type="InterPro" id="IPR050148">
    <property type="entry name" value="Terpene_synthase-like"/>
</dbReference>
<dbReference type="InParanoid" id="G2XY87"/>
<dbReference type="Proteomes" id="UP000008177">
    <property type="component" value="Unplaced contigs"/>
</dbReference>
<dbReference type="AlphaFoldDB" id="G2XY87"/>
<dbReference type="GO" id="GO:0016853">
    <property type="term" value="F:isomerase activity"/>
    <property type="evidence" value="ECO:0007669"/>
    <property type="project" value="UniProtKB-KW"/>
</dbReference>
<dbReference type="InterPro" id="IPR017057">
    <property type="entry name" value="Ent-kaurene_synthase_fun"/>
</dbReference>
<evidence type="ECO:0000313" key="8">
    <source>
        <dbReference type="EMBL" id="CCD45424.1"/>
    </source>
</evidence>
<name>G2XY87_BOTF4</name>
<dbReference type="GO" id="GO:0010333">
    <property type="term" value="F:terpene synthase activity"/>
    <property type="evidence" value="ECO:0007669"/>
    <property type="project" value="InterPro"/>
</dbReference>
<dbReference type="PIRSF" id="PIRSF036498">
    <property type="entry name" value="Ent-kaurene_synthase_fungi"/>
    <property type="match status" value="1"/>
</dbReference>
<comment type="cofactor">
    <cofactor evidence="1">
        <name>Mg(2+)</name>
        <dbReference type="ChEBI" id="CHEBI:18420"/>
    </cofactor>
</comment>
<evidence type="ECO:0000313" key="9">
    <source>
        <dbReference type="Proteomes" id="UP000008177"/>
    </source>
</evidence>
<keyword evidence="3" id="KW-0479">Metal-binding</keyword>
<gene>
    <name evidence="8" type="ORF">BofuT4_P044420.1</name>
</gene>
<evidence type="ECO:0000256" key="6">
    <source>
        <dbReference type="ARBA" id="ARBA00023239"/>
    </source>
</evidence>
<dbReference type="InterPro" id="IPR008930">
    <property type="entry name" value="Terpenoid_cyclase/PrenylTrfase"/>
</dbReference>
<dbReference type="EMBL" id="FQ790278">
    <property type="protein sequence ID" value="CCD45424.1"/>
    <property type="molecule type" value="Genomic_DNA"/>
</dbReference>
<evidence type="ECO:0000256" key="5">
    <source>
        <dbReference type="ARBA" id="ARBA00023235"/>
    </source>
</evidence>
<dbReference type="PANTHER" id="PTHR31739:SF25">
    <property type="entry name" value="(E,E)-GERANYLLINALOOL SYNTHASE"/>
    <property type="match status" value="1"/>
</dbReference>
<sequence length="997" mass="111364">MEVSSSCHKQARALLAELAAKCNLGSRKGFGSMSSSLYDTAWLSMVQSPKTESGNDVASTWLFPECFDFVLAQQLPSGAWESYATPVDGILNTAAALLSLIQHLKVQPDSHDWRLRSQKAQVALKKLLNEWDMHSTDQVGQEILIISLLSLLENEGVSIEFSQLSALRAVRDAKLTKIPPSTIYKIKSTLYHSLEAFIGHINFDNVSQWREGNGSLMNSPARATAAYLMNASTWDDQAECYLRDVVNRDSGVHGGSVPCAWPTTIFEISWVIPTLAAVGVSADPSDTSVFSKLLQDALEQQKGLLGFAPGVLPDVDDTSKGLEALHYLGYNSSAEAVIRIFEGEEHFLTYPGERNPSFSANCNVLIFLLGRDDRTQYVPQITKAVRFLASQAFNKNVKEKWHRNELYWMMLIARAFELLYCNEEIAQAVFEASASLKWQVPMILLQVLMRILNTQQKNGSWDGICEITSYSILALSSLLKLPFVRQLDKGKIISSITLGKSFLLSYRDEWTKGQYMWIEKVTYSSSILSEAYCLAASLVQVPFLVEPETVSTIGTSLESKGFLVPEKILMSMHKTGSLMSLTLLFRDTELSTFRIAEMQACFALQALQQHPTNIFPRTAKGKDKYVFIIPLALILCAAAHGSSVSLSVLYEMMVLSILNFHADEYMEGIIERHFEADLDSVRRLVRQLFTDPHTDSRSGVANRKTNGSTNGHNRADYDVKNVGSSSNGHVDGLVNPSQHNGLGNRPSLDDVRVVLSQFKRQILEHPAVLSSPARLQARLAFDLQTFLLAHIMQAEDNCRLRAQSRSHESESVRNEGNDAHRFKENLPLQYHNPSRSFYSWVRGTSADHTSCPFSFVFFECLVLDSLSSTEQTRTAGTLVSSRTTYLAEDACRHLASLCRMYNDYGSLARDAEERSLNSVGFPEFWDRAGKAAFVSDDVKSELLWVAKYERRGLDTAMTLLERELGPGDLINALRMFVDVTDLYGQIYVLKDVGTRTQ</sequence>
<keyword evidence="5" id="KW-0413">Isomerase</keyword>
<protein>
    <submittedName>
        <fullName evidence="8">BcDTC1, similar to diterpene cyclase</fullName>
    </submittedName>
</protein>
<dbReference type="eggNOG" id="ENOG502QQN6">
    <property type="taxonomic scope" value="Eukaryota"/>
</dbReference>
<evidence type="ECO:0000256" key="7">
    <source>
        <dbReference type="SAM" id="MobiDB-lite"/>
    </source>
</evidence>
<dbReference type="STRING" id="999810.G2XY87"/>
<dbReference type="SUPFAM" id="SSF48239">
    <property type="entry name" value="Terpenoid cyclases/Protein prenyltransferases"/>
    <property type="match status" value="1"/>
</dbReference>
<evidence type="ECO:0000256" key="1">
    <source>
        <dbReference type="ARBA" id="ARBA00001946"/>
    </source>
</evidence>